<dbReference type="InterPro" id="IPR029787">
    <property type="entry name" value="Nucleotide_cyclase"/>
</dbReference>
<reference evidence="3" key="1">
    <citation type="submission" date="2017-04" db="EMBL/GenBank/DDBJ databases">
        <authorList>
            <person name="Varghese N."/>
            <person name="Submissions S."/>
        </authorList>
    </citation>
    <scope>NUCLEOTIDE SEQUENCE [LARGE SCALE GENOMIC DNA]</scope>
    <source>
        <strain evidence="3">DSM 19835</strain>
    </source>
</reference>
<dbReference type="SUPFAM" id="SSF55073">
    <property type="entry name" value="Nucleotide cyclase"/>
    <property type="match status" value="1"/>
</dbReference>
<protein>
    <submittedName>
        <fullName evidence="2">Adenylate cyclase, class 3</fullName>
    </submittedName>
</protein>
<dbReference type="PANTHER" id="PTHR43081:SF1">
    <property type="entry name" value="ADENYLATE CYCLASE, TERMINAL-DIFFERENTIATION SPECIFIC"/>
    <property type="match status" value="1"/>
</dbReference>
<dbReference type="InterPro" id="IPR001054">
    <property type="entry name" value="A/G_cyclase"/>
</dbReference>
<evidence type="ECO:0000313" key="2">
    <source>
        <dbReference type="EMBL" id="SMG46330.1"/>
    </source>
</evidence>
<dbReference type="GO" id="GO:0004016">
    <property type="term" value="F:adenylate cyclase activity"/>
    <property type="evidence" value="ECO:0007669"/>
    <property type="project" value="UniProtKB-ARBA"/>
</dbReference>
<dbReference type="GO" id="GO:0009190">
    <property type="term" value="P:cyclic nucleotide biosynthetic process"/>
    <property type="evidence" value="ECO:0007669"/>
    <property type="project" value="InterPro"/>
</dbReference>
<evidence type="ECO:0000259" key="1">
    <source>
        <dbReference type="PROSITE" id="PS50125"/>
    </source>
</evidence>
<evidence type="ECO:0000313" key="3">
    <source>
        <dbReference type="Proteomes" id="UP000193420"/>
    </source>
</evidence>
<keyword evidence="3" id="KW-1185">Reference proteome</keyword>
<dbReference type="InterPro" id="IPR042557">
    <property type="entry name" value="SCO4226"/>
</dbReference>
<dbReference type="PANTHER" id="PTHR43081">
    <property type="entry name" value="ADENYLATE CYCLASE, TERMINAL-DIFFERENTIATION SPECIFIC-RELATED"/>
    <property type="match status" value="1"/>
</dbReference>
<accession>A0A1X7KY61</accession>
<dbReference type="InterPro" id="IPR025336">
    <property type="entry name" value="SCO4226-like"/>
</dbReference>
<gene>
    <name evidence="2" type="ORF">SAMN03080602_03475</name>
</gene>
<proteinExistence type="predicted"/>
<dbReference type="Pfam" id="PF00211">
    <property type="entry name" value="Guanylate_cyc"/>
    <property type="match status" value="1"/>
</dbReference>
<sequence>MPLFMDRHYIEGATPEEVAKAHHEDMKIQSRHHCKALTYWHDEEKGMAFCLIEAPSAAAVRGMHKEAHGLIPNQIIEVDSSAVAQFLGRVIDPEKEDGKPMTESPFRAIMFIDMVSSTDITKALGDAKALDLVHSYRNVVRKALVDHGGREVDRAGDGFLTSFRSAYMASVCAVEIQRQLSKFNESREDGILLQARIGIGAGEPVQDGDALFGSTVNLVARICSYGNSGQIISAKVVKDLCIGKDISFKSLGPQMLKGFDEPVDLELIEWWDAGGQ</sequence>
<dbReference type="InterPro" id="IPR050697">
    <property type="entry name" value="Adenylyl/Guanylyl_Cyclase_3/4"/>
</dbReference>
<feature type="domain" description="Guanylate cyclase" evidence="1">
    <location>
        <begin position="108"/>
        <end position="223"/>
    </location>
</feature>
<dbReference type="AlphaFoldDB" id="A0A1X7KY61"/>
<dbReference type="RefSeq" id="WP_085500195.1">
    <property type="nucleotide sequence ID" value="NZ_FXAO01000008.1"/>
</dbReference>
<dbReference type="SMART" id="SM00044">
    <property type="entry name" value="CYCc"/>
    <property type="match status" value="1"/>
</dbReference>
<dbReference type="Pfam" id="PF14026">
    <property type="entry name" value="SCO4226-like"/>
    <property type="match status" value="1"/>
</dbReference>
<dbReference type="CDD" id="cd07302">
    <property type="entry name" value="CHD"/>
    <property type="match status" value="1"/>
</dbReference>
<dbReference type="Gene3D" id="3.30.70.1230">
    <property type="entry name" value="Nucleotide cyclase"/>
    <property type="match status" value="1"/>
</dbReference>
<organism evidence="2 3">
    <name type="scientific">Arenibacter troitsensis</name>
    <dbReference type="NCBI Taxonomy" id="188872"/>
    <lineage>
        <taxon>Bacteria</taxon>
        <taxon>Pseudomonadati</taxon>
        <taxon>Bacteroidota</taxon>
        <taxon>Flavobacteriia</taxon>
        <taxon>Flavobacteriales</taxon>
        <taxon>Flavobacteriaceae</taxon>
        <taxon>Arenibacter</taxon>
    </lineage>
</organism>
<dbReference type="Gene3D" id="3.30.70.3090">
    <property type="entry name" value="ORF SCO4226, nickel-binding ferredoxin-like monomer"/>
    <property type="match status" value="1"/>
</dbReference>
<dbReference type="STRING" id="188872.SAMN03080602_03475"/>
<dbReference type="PROSITE" id="PS50125">
    <property type="entry name" value="GUANYLATE_CYCLASE_2"/>
    <property type="match status" value="1"/>
</dbReference>
<dbReference type="GO" id="GO:0035556">
    <property type="term" value="P:intracellular signal transduction"/>
    <property type="evidence" value="ECO:0007669"/>
    <property type="project" value="InterPro"/>
</dbReference>
<name>A0A1X7KY61_9FLAO</name>
<dbReference type="EMBL" id="FXAO01000008">
    <property type="protein sequence ID" value="SMG46330.1"/>
    <property type="molecule type" value="Genomic_DNA"/>
</dbReference>
<dbReference type="Proteomes" id="UP000193420">
    <property type="component" value="Unassembled WGS sequence"/>
</dbReference>
<dbReference type="OrthoDB" id="135231at2"/>